<feature type="compositionally biased region" description="Low complexity" evidence="1">
    <location>
        <begin position="34"/>
        <end position="50"/>
    </location>
</feature>
<organism evidence="2">
    <name type="scientific">Candidatus Kentrum sp. LPFa</name>
    <dbReference type="NCBI Taxonomy" id="2126335"/>
    <lineage>
        <taxon>Bacteria</taxon>
        <taxon>Pseudomonadati</taxon>
        <taxon>Pseudomonadota</taxon>
        <taxon>Gammaproteobacteria</taxon>
        <taxon>Candidatus Kentrum</taxon>
    </lineage>
</organism>
<accession>A0A450VS75</accession>
<evidence type="ECO:0000313" key="2">
    <source>
        <dbReference type="EMBL" id="VFK07629.1"/>
    </source>
</evidence>
<name>A0A450VS75_9GAMM</name>
<dbReference type="EMBL" id="CAADFM010000010">
    <property type="protein sequence ID" value="VFK07629.1"/>
    <property type="molecule type" value="Genomic_DNA"/>
</dbReference>
<dbReference type="EMBL" id="CAADFP010000008">
    <property type="protein sequence ID" value="VFK23814.1"/>
    <property type="molecule type" value="Genomic_DNA"/>
</dbReference>
<evidence type="ECO:0000256" key="1">
    <source>
        <dbReference type="SAM" id="MobiDB-lite"/>
    </source>
</evidence>
<proteinExistence type="predicted"/>
<protein>
    <submittedName>
        <fullName evidence="2">Uncharacterized protein</fullName>
    </submittedName>
</protein>
<dbReference type="AlphaFoldDB" id="A0A450VS75"/>
<gene>
    <name evidence="2" type="ORF">BECKLPF1236A_GA0070988_1001014</name>
    <name evidence="3" type="ORF">BECKLPF1236C_GA0070990_100085</name>
</gene>
<sequence>MLALRAKTEKGLVVAHAPIFSGFFRYPNRPGIDSSGTGNPGSTTPTTTPPHTFRVFETNAQGLSFLQIRAIESCNGGSGFMPFHFHETETATLAREYIRNQAYGTDGSEFREQITY</sequence>
<feature type="region of interest" description="Disordered" evidence="1">
    <location>
        <begin position="31"/>
        <end position="50"/>
    </location>
</feature>
<reference evidence="2" key="1">
    <citation type="submission" date="2019-02" db="EMBL/GenBank/DDBJ databases">
        <authorList>
            <person name="Gruber-Vodicka R. H."/>
            <person name="Seah K. B. B."/>
        </authorList>
    </citation>
    <scope>NUCLEOTIDE SEQUENCE</scope>
    <source>
        <strain evidence="2">BECK_S312</strain>
        <strain evidence="3">BECK_S426</strain>
    </source>
</reference>
<evidence type="ECO:0000313" key="3">
    <source>
        <dbReference type="EMBL" id="VFK23814.1"/>
    </source>
</evidence>